<feature type="signal peptide" evidence="1">
    <location>
        <begin position="1"/>
        <end position="20"/>
    </location>
</feature>
<proteinExistence type="predicted"/>
<feature type="domain" description="Neprosin PEP catalytic" evidence="2">
    <location>
        <begin position="121"/>
        <end position="388"/>
    </location>
</feature>
<evidence type="ECO:0000313" key="3">
    <source>
        <dbReference type="EMBL" id="WPH03894.1"/>
    </source>
</evidence>
<gene>
    <name evidence="3" type="ORF">R9X50_00677700</name>
</gene>
<evidence type="ECO:0000313" key="4">
    <source>
        <dbReference type="Proteomes" id="UP001303373"/>
    </source>
</evidence>
<name>A0AAQ3M9I5_9PEZI</name>
<dbReference type="Proteomes" id="UP001303373">
    <property type="component" value="Chromosome 11"/>
</dbReference>
<sequence length="390" mass="42143">MHWVITKAVVLAAALRVVSALPTNVPVESKLNIVKTTTLPNGQVIDWVTPESQIRGTLATPPPPPESHMKRSLMAEAPAIPAIPAHLAGPAGTVPIPRNKVSLPPKRLPEVSDNNTANDIHARSNAGTHWYASSSQTVNNFGGGATFSLFKAYVQSTHDFSLLQTAVIRDNAPNAQYGNGLQTVESGWINYPDQIGQPHLFTYFTTCNYQCNGANQGGWNRDVAGWVQQDSTVYPGYQFSPYSVDGGKQYDLHIEYKLSGGNWWLWVIDRYIGYYPASLFSQGGVNAASTLGTSSSRINFYGEIYNSEAAVTTTDMGSGEFPETGFGKSGYMHNIIYYDTSSNAQDYDGSAQIIQSDTSRYRIAASFKSTTSYKSYAYLGGPGAGGVVGG</sequence>
<feature type="chain" id="PRO_5042821171" description="Neprosin PEP catalytic domain-containing protein" evidence="1">
    <location>
        <begin position="21"/>
        <end position="390"/>
    </location>
</feature>
<reference evidence="3 4" key="1">
    <citation type="submission" date="2023-11" db="EMBL/GenBank/DDBJ databases">
        <title>An acidophilic fungus is an integral part of prey digestion in a carnivorous sundew plant.</title>
        <authorList>
            <person name="Tsai I.J."/>
        </authorList>
    </citation>
    <scope>NUCLEOTIDE SEQUENCE [LARGE SCALE GENOMIC DNA]</scope>
    <source>
        <strain evidence="3">169a</strain>
    </source>
</reference>
<accession>A0AAQ3M9I5</accession>
<dbReference type="PANTHER" id="PTHR31589">
    <property type="entry name" value="PROTEIN, PUTATIVE (DUF239)-RELATED-RELATED"/>
    <property type="match status" value="1"/>
</dbReference>
<dbReference type="InterPro" id="IPR004314">
    <property type="entry name" value="Neprosin"/>
</dbReference>
<protein>
    <recommendedName>
        <fullName evidence="2">Neprosin PEP catalytic domain-containing protein</fullName>
    </recommendedName>
</protein>
<dbReference type="PANTHER" id="PTHR31589:SF223">
    <property type="entry name" value="PROTEIN, PUTATIVE (DUF239)-RELATED"/>
    <property type="match status" value="1"/>
</dbReference>
<keyword evidence="1" id="KW-0732">Signal</keyword>
<organism evidence="3 4">
    <name type="scientific">Acrodontium crateriforme</name>
    <dbReference type="NCBI Taxonomy" id="150365"/>
    <lineage>
        <taxon>Eukaryota</taxon>
        <taxon>Fungi</taxon>
        <taxon>Dikarya</taxon>
        <taxon>Ascomycota</taxon>
        <taxon>Pezizomycotina</taxon>
        <taxon>Dothideomycetes</taxon>
        <taxon>Dothideomycetidae</taxon>
        <taxon>Mycosphaerellales</taxon>
        <taxon>Teratosphaeriaceae</taxon>
        <taxon>Acrodontium</taxon>
    </lineage>
</organism>
<dbReference type="Pfam" id="PF03080">
    <property type="entry name" value="Neprosin"/>
    <property type="match status" value="1"/>
</dbReference>
<evidence type="ECO:0000256" key="1">
    <source>
        <dbReference type="SAM" id="SignalP"/>
    </source>
</evidence>
<dbReference type="InterPro" id="IPR053168">
    <property type="entry name" value="Glutamic_endopeptidase"/>
</dbReference>
<keyword evidence="4" id="KW-1185">Reference proteome</keyword>
<dbReference type="EMBL" id="CP138590">
    <property type="protein sequence ID" value="WPH03894.1"/>
    <property type="molecule type" value="Genomic_DNA"/>
</dbReference>
<dbReference type="AlphaFoldDB" id="A0AAQ3M9I5"/>
<evidence type="ECO:0000259" key="2">
    <source>
        <dbReference type="PROSITE" id="PS52045"/>
    </source>
</evidence>
<dbReference type="PROSITE" id="PS52045">
    <property type="entry name" value="NEPROSIN_PEP_CD"/>
    <property type="match status" value="1"/>
</dbReference>